<sequence length="1056" mass="121724">MMSKHERHIIIIGLILAILFLHFLNPVTNSNPSAPTANKGIIDLTNWNFYNDGLVSLNGNWEFYENELLEPSFFSRNELNNNYQHVPSIGNQQRRSSVINKDGFGTYRLKVMLNDEHNDQLFGLKINDIRMAHKLFINNHLIGQSGEPSNNLETQQIGNIPYVKYFPISQSSFDIVIQVSKYDYYDGGIIGDIEFGLQEDISKLQLVSYGTDLSIIFVLLLFCVYHMSIYFIKVKRDMYYLYNGLFFLCLLISYSCRSEKLFMLFFPSFSIDIAYKIQDISAYSAILLIFGFLHALDSTLLSRRAMRIVCSLLMIYPLIVLLFPYNIYTHIEMVILFFSGGCLIFIFFKLVWVFYKREYEVEKRELLLLSSIFIFLFFMYFGTINFFDIMVALTGEFVNWEAITKTRSQIIYFLGQYREISIVIFVAVMYILLALRYTHTFGKLEHLSAKLISMNKMKDEFLAKTSHELKTPLHGIINISSYLLEKKDRMSHNQRENLTLIHDTSIKLSNLVNDLIDVSRLKNGGLNLHISHVDIKVSTQIVFDVLAFEVRGKDIELVNKIHPSTLVEADENRLRQILYNLIQNAIKHTEQGEITVSSQLVEDTLYIYVEDTGIGIPIEKREEIFSYFEQHDQLMLDGNYQSMGLGLYISRQLVGKMNGVIWVDWSEVGKGSRFCFTLPIVQNLKLVEEISSIVPSAPTEQNEDLLEDRICTPNLNQTILIVDDERANIQVLQNILSIQQYKVMISYSARDALIKLKEHPYIDLVITDVMMPEMSGFELCRKIRESNSFIALPILLATVKDMPEDIALGFSVGANDYITKPFDSNTILARIQTLLTMKKSMEDAFRNELAFLQAQIKPHFLHNALSTIASHCYTNVDDAIRLLKMLNQYLRIIYHTTPRTMFIPFEQELKLIEAYVEIERVRFKWLNYTANIDEGLDGIYIPALCIQPFVENAIRHGVFNKKGEGNVSLTIINLQTFIRIIIEDDGVGLSEDLLKQFKSGELENSGIGMTNIKRRLASLNEAHIQVDSKLNCGTKITLELRKRTEADLDYTEQEVL</sequence>
<accession>A0A1E5LFZ9</accession>
<keyword evidence="14" id="KW-1185">Reference proteome</keyword>
<comment type="catalytic activity">
    <reaction evidence="1">
        <text>ATP + protein L-histidine = ADP + protein N-phospho-L-histidine.</text>
        <dbReference type="EC" id="2.7.13.3"/>
    </reaction>
</comment>
<reference evidence="13 14" key="1">
    <citation type="submission" date="2016-08" db="EMBL/GenBank/DDBJ databases">
        <title>Genome of Bacillus solimangrovi GH2-4.</title>
        <authorList>
            <person name="Lim S."/>
            <person name="Kim B.-C."/>
        </authorList>
    </citation>
    <scope>NUCLEOTIDE SEQUENCE [LARGE SCALE GENOMIC DNA]</scope>
    <source>
        <strain evidence="13 14">GH2-4</strain>
    </source>
</reference>
<keyword evidence="4" id="KW-0808">Transferase</keyword>
<dbReference type="STRING" id="1305675.BFG57_14005"/>
<dbReference type="SMART" id="SM00448">
    <property type="entry name" value="REC"/>
    <property type="match status" value="1"/>
</dbReference>
<dbReference type="InterPro" id="IPR001789">
    <property type="entry name" value="Sig_transdc_resp-reg_receiver"/>
</dbReference>
<feature type="domain" description="Response regulatory" evidence="12">
    <location>
        <begin position="718"/>
        <end position="835"/>
    </location>
</feature>
<dbReference type="Pfam" id="PF00072">
    <property type="entry name" value="Response_reg"/>
    <property type="match status" value="1"/>
</dbReference>
<feature type="domain" description="Histidine kinase" evidence="11">
    <location>
        <begin position="946"/>
        <end position="1044"/>
    </location>
</feature>
<dbReference type="InterPro" id="IPR003661">
    <property type="entry name" value="HisK_dim/P_dom"/>
</dbReference>
<keyword evidence="8" id="KW-0902">Two-component regulatory system</keyword>
<feature type="transmembrane region" description="Helical" evidence="10">
    <location>
        <begin position="213"/>
        <end position="232"/>
    </location>
</feature>
<dbReference type="InterPro" id="IPR036097">
    <property type="entry name" value="HisK_dim/P_sf"/>
</dbReference>
<dbReference type="GO" id="GO:0009927">
    <property type="term" value="F:histidine phosphotransfer kinase activity"/>
    <property type="evidence" value="ECO:0007669"/>
    <property type="project" value="TreeGrafter"/>
</dbReference>
<evidence type="ECO:0000256" key="9">
    <source>
        <dbReference type="PROSITE-ProRule" id="PRU00169"/>
    </source>
</evidence>
<keyword evidence="10" id="KW-0812">Transmembrane</keyword>
<dbReference type="SUPFAM" id="SSF47384">
    <property type="entry name" value="Homodimeric domain of signal transducing histidine kinase"/>
    <property type="match status" value="1"/>
</dbReference>
<dbReference type="Gene3D" id="3.40.50.2300">
    <property type="match status" value="1"/>
</dbReference>
<dbReference type="SUPFAM" id="SSF55874">
    <property type="entry name" value="ATPase domain of HSP90 chaperone/DNA topoisomerase II/histidine kinase"/>
    <property type="match status" value="2"/>
</dbReference>
<dbReference type="Gene3D" id="3.30.565.10">
    <property type="entry name" value="Histidine kinase-like ATPase, C-terminal domain"/>
    <property type="match status" value="2"/>
</dbReference>
<evidence type="ECO:0000313" key="13">
    <source>
        <dbReference type="EMBL" id="OEH92976.1"/>
    </source>
</evidence>
<dbReference type="Proteomes" id="UP000095209">
    <property type="component" value="Unassembled WGS sequence"/>
</dbReference>
<evidence type="ECO:0000256" key="5">
    <source>
        <dbReference type="ARBA" id="ARBA00022741"/>
    </source>
</evidence>
<dbReference type="GO" id="GO:0005524">
    <property type="term" value="F:ATP binding"/>
    <property type="evidence" value="ECO:0007669"/>
    <property type="project" value="UniProtKB-KW"/>
</dbReference>
<proteinExistence type="predicted"/>
<dbReference type="CDD" id="cd17574">
    <property type="entry name" value="REC_OmpR"/>
    <property type="match status" value="1"/>
</dbReference>
<feature type="domain" description="Histidine kinase" evidence="11">
    <location>
        <begin position="464"/>
        <end position="682"/>
    </location>
</feature>
<evidence type="ECO:0000256" key="4">
    <source>
        <dbReference type="ARBA" id="ARBA00022679"/>
    </source>
</evidence>
<keyword evidence="3 9" id="KW-0597">Phosphoprotein</keyword>
<dbReference type="Pfam" id="PF00512">
    <property type="entry name" value="HisKA"/>
    <property type="match status" value="1"/>
</dbReference>
<feature type="transmembrane region" description="Helical" evidence="10">
    <location>
        <begin position="239"/>
        <end position="255"/>
    </location>
</feature>
<gene>
    <name evidence="13" type="ORF">BFG57_14005</name>
</gene>
<evidence type="ECO:0000256" key="8">
    <source>
        <dbReference type="ARBA" id="ARBA00023012"/>
    </source>
</evidence>
<dbReference type="InterPro" id="IPR011006">
    <property type="entry name" value="CheY-like_superfamily"/>
</dbReference>
<dbReference type="InterPro" id="IPR004358">
    <property type="entry name" value="Sig_transdc_His_kin-like_C"/>
</dbReference>
<keyword evidence="6" id="KW-0418">Kinase</keyword>
<dbReference type="PROSITE" id="PS50110">
    <property type="entry name" value="RESPONSE_REGULATORY"/>
    <property type="match status" value="1"/>
</dbReference>
<dbReference type="Pfam" id="PF02518">
    <property type="entry name" value="HATPase_c"/>
    <property type="match status" value="2"/>
</dbReference>
<organism evidence="13 14">
    <name type="scientific">Bacillus solimangrovi</name>
    <dbReference type="NCBI Taxonomy" id="1305675"/>
    <lineage>
        <taxon>Bacteria</taxon>
        <taxon>Bacillati</taxon>
        <taxon>Bacillota</taxon>
        <taxon>Bacilli</taxon>
        <taxon>Bacillales</taxon>
        <taxon>Bacillaceae</taxon>
        <taxon>Bacillus</taxon>
    </lineage>
</organism>
<dbReference type="SMART" id="SM00388">
    <property type="entry name" value="HisKA"/>
    <property type="match status" value="1"/>
</dbReference>
<dbReference type="PROSITE" id="PS50109">
    <property type="entry name" value="HIS_KIN"/>
    <property type="match status" value="2"/>
</dbReference>
<dbReference type="Pfam" id="PF06580">
    <property type="entry name" value="His_kinase"/>
    <property type="match status" value="1"/>
</dbReference>
<dbReference type="PANTHER" id="PTHR43047">
    <property type="entry name" value="TWO-COMPONENT HISTIDINE PROTEIN KINASE"/>
    <property type="match status" value="1"/>
</dbReference>
<dbReference type="SMART" id="SM00387">
    <property type="entry name" value="HATPase_c"/>
    <property type="match status" value="2"/>
</dbReference>
<dbReference type="GO" id="GO:0005886">
    <property type="term" value="C:plasma membrane"/>
    <property type="evidence" value="ECO:0007669"/>
    <property type="project" value="TreeGrafter"/>
</dbReference>
<evidence type="ECO:0000313" key="14">
    <source>
        <dbReference type="Proteomes" id="UP000095209"/>
    </source>
</evidence>
<evidence type="ECO:0000256" key="3">
    <source>
        <dbReference type="ARBA" id="ARBA00022553"/>
    </source>
</evidence>
<dbReference type="AlphaFoldDB" id="A0A1E5LFZ9"/>
<feature type="transmembrane region" description="Helical" evidence="10">
    <location>
        <begin position="275"/>
        <end position="296"/>
    </location>
</feature>
<protein>
    <recommendedName>
        <fullName evidence="2">histidine kinase</fullName>
        <ecNumber evidence="2">2.7.13.3</ecNumber>
    </recommendedName>
</protein>
<dbReference type="InterPro" id="IPR003594">
    <property type="entry name" value="HATPase_dom"/>
</dbReference>
<evidence type="ECO:0000259" key="12">
    <source>
        <dbReference type="PROSITE" id="PS50110"/>
    </source>
</evidence>
<dbReference type="CDD" id="cd00082">
    <property type="entry name" value="HisKA"/>
    <property type="match status" value="1"/>
</dbReference>
<dbReference type="SUPFAM" id="SSF49785">
    <property type="entry name" value="Galactose-binding domain-like"/>
    <property type="match status" value="1"/>
</dbReference>
<dbReference type="InterPro" id="IPR008979">
    <property type="entry name" value="Galactose-bd-like_sf"/>
</dbReference>
<evidence type="ECO:0000256" key="2">
    <source>
        <dbReference type="ARBA" id="ARBA00012438"/>
    </source>
</evidence>
<evidence type="ECO:0000256" key="6">
    <source>
        <dbReference type="ARBA" id="ARBA00022777"/>
    </source>
</evidence>
<dbReference type="Gene3D" id="1.10.287.130">
    <property type="match status" value="1"/>
</dbReference>
<dbReference type="GO" id="GO:0000155">
    <property type="term" value="F:phosphorelay sensor kinase activity"/>
    <property type="evidence" value="ECO:0007669"/>
    <property type="project" value="InterPro"/>
</dbReference>
<evidence type="ECO:0000256" key="10">
    <source>
        <dbReference type="SAM" id="Phobius"/>
    </source>
</evidence>
<dbReference type="InterPro" id="IPR036890">
    <property type="entry name" value="HATPase_C_sf"/>
</dbReference>
<keyword evidence="7" id="KW-0067">ATP-binding</keyword>
<dbReference type="SUPFAM" id="SSF52172">
    <property type="entry name" value="CheY-like"/>
    <property type="match status" value="1"/>
</dbReference>
<keyword evidence="10" id="KW-1133">Transmembrane helix</keyword>
<dbReference type="InterPro" id="IPR010559">
    <property type="entry name" value="Sig_transdc_His_kin_internal"/>
</dbReference>
<feature type="transmembrane region" description="Helical" evidence="10">
    <location>
        <begin position="366"/>
        <end position="387"/>
    </location>
</feature>
<feature type="modified residue" description="4-aspartylphosphate" evidence="9">
    <location>
        <position position="768"/>
    </location>
</feature>
<feature type="transmembrane region" description="Helical" evidence="10">
    <location>
        <begin position="308"/>
        <end position="328"/>
    </location>
</feature>
<feature type="transmembrane region" description="Helical" evidence="10">
    <location>
        <begin position="334"/>
        <end position="354"/>
    </location>
</feature>
<dbReference type="PANTHER" id="PTHR43047:SF72">
    <property type="entry name" value="OSMOSENSING HISTIDINE PROTEIN KINASE SLN1"/>
    <property type="match status" value="1"/>
</dbReference>
<dbReference type="Gene3D" id="2.60.120.260">
    <property type="entry name" value="Galactose-binding domain-like"/>
    <property type="match status" value="1"/>
</dbReference>
<evidence type="ECO:0000259" key="11">
    <source>
        <dbReference type="PROSITE" id="PS50109"/>
    </source>
</evidence>
<comment type="caution">
    <text evidence="13">The sequence shown here is derived from an EMBL/GenBank/DDBJ whole genome shotgun (WGS) entry which is preliminary data.</text>
</comment>
<dbReference type="EC" id="2.7.13.3" evidence="2"/>
<dbReference type="PRINTS" id="PR00344">
    <property type="entry name" value="BCTRLSENSOR"/>
</dbReference>
<dbReference type="EMBL" id="MJEH01000019">
    <property type="protein sequence ID" value="OEH92976.1"/>
    <property type="molecule type" value="Genomic_DNA"/>
</dbReference>
<dbReference type="InterPro" id="IPR005467">
    <property type="entry name" value="His_kinase_dom"/>
</dbReference>
<dbReference type="OrthoDB" id="9809348at2"/>
<keyword evidence="10" id="KW-0472">Membrane</keyword>
<keyword evidence="5" id="KW-0547">Nucleotide-binding</keyword>
<evidence type="ECO:0000256" key="1">
    <source>
        <dbReference type="ARBA" id="ARBA00000085"/>
    </source>
</evidence>
<evidence type="ECO:0000256" key="7">
    <source>
        <dbReference type="ARBA" id="ARBA00022840"/>
    </source>
</evidence>
<name>A0A1E5LFZ9_9BACI</name>